<feature type="compositionally biased region" description="Pro residues" evidence="1">
    <location>
        <begin position="82"/>
        <end position="97"/>
    </location>
</feature>
<dbReference type="eggNOG" id="KOG3417">
    <property type="taxonomic scope" value="Eukaryota"/>
</dbReference>
<evidence type="ECO:0000256" key="1">
    <source>
        <dbReference type="SAM" id="MobiDB-lite"/>
    </source>
</evidence>
<accession>A0A1I8N9B8</accession>
<protein>
    <submittedName>
        <fullName evidence="2">Uncharacterized protein</fullName>
    </submittedName>
</protein>
<dbReference type="VEuPathDB" id="VectorBase:MDOA012918"/>
<feature type="compositionally biased region" description="Low complexity" evidence="1">
    <location>
        <begin position="59"/>
        <end position="81"/>
    </location>
</feature>
<dbReference type="EnsemblMetazoa" id="MDOA012918-RA">
    <property type="protein sequence ID" value="MDOA012918-PA"/>
    <property type="gene ID" value="MDOA012918"/>
</dbReference>
<dbReference type="VEuPathDB" id="VectorBase:MDOMA2_009636"/>
<feature type="region of interest" description="Disordered" evidence="1">
    <location>
        <begin position="145"/>
        <end position="167"/>
    </location>
</feature>
<organism evidence="2">
    <name type="scientific">Musca domestica</name>
    <name type="common">House fly</name>
    <dbReference type="NCBI Taxonomy" id="7370"/>
    <lineage>
        <taxon>Eukaryota</taxon>
        <taxon>Metazoa</taxon>
        <taxon>Ecdysozoa</taxon>
        <taxon>Arthropoda</taxon>
        <taxon>Hexapoda</taxon>
        <taxon>Insecta</taxon>
        <taxon>Pterygota</taxon>
        <taxon>Neoptera</taxon>
        <taxon>Endopterygota</taxon>
        <taxon>Diptera</taxon>
        <taxon>Brachycera</taxon>
        <taxon>Muscomorpha</taxon>
        <taxon>Muscoidea</taxon>
        <taxon>Muscidae</taxon>
        <taxon>Musca</taxon>
    </lineage>
</organism>
<evidence type="ECO:0000313" key="2">
    <source>
        <dbReference type="EnsemblMetazoa" id="MDOA012918-PA"/>
    </source>
</evidence>
<feature type="region of interest" description="Disordered" evidence="1">
    <location>
        <begin position="59"/>
        <end position="102"/>
    </location>
</feature>
<proteinExistence type="predicted"/>
<reference evidence="2" key="1">
    <citation type="submission" date="2020-05" db="UniProtKB">
        <authorList>
            <consortium name="EnsemblMetazoa"/>
        </authorList>
    </citation>
    <scope>IDENTIFICATION</scope>
    <source>
        <strain evidence="2">Aabys</strain>
    </source>
</reference>
<dbReference type="STRING" id="7370.A0A1I8N9B8"/>
<dbReference type="AlphaFoldDB" id="A0A1I8N9B8"/>
<feature type="compositionally biased region" description="Polar residues" evidence="1">
    <location>
        <begin position="145"/>
        <end position="156"/>
    </location>
</feature>
<name>A0A1I8N9B8_MUSDO</name>
<sequence>MEICSASTQRHTVHAYNLNRNITHSQTMNIATTFAQKDLQEVPPALPPKNYKQWKNSSTATAVGTGGSSAAVASTSSSSSSPIPPPTIITTPPPSPKPSHLTSDHRILSLSGGNEIMSTVSEEVGDQYDDDTGLIHSHELQNVYDTSMPRTPTSPTLDKMGPNGDYSSEVEEMVNYNNCNRM</sequence>